<protein>
    <recommendedName>
        <fullName evidence="2">Hpc2-related domain-containing protein</fullName>
    </recommendedName>
</protein>
<dbReference type="EMBL" id="HE806316">
    <property type="protein sequence ID" value="CCH58776.1"/>
    <property type="molecule type" value="Genomic_DNA"/>
</dbReference>
<dbReference type="InParanoid" id="I2GXC4"/>
<dbReference type="AlphaFoldDB" id="I2GXC4"/>
<feature type="compositionally biased region" description="Basic residues" evidence="1">
    <location>
        <begin position="303"/>
        <end position="316"/>
    </location>
</feature>
<feature type="compositionally biased region" description="Basic and acidic residues" evidence="1">
    <location>
        <begin position="524"/>
        <end position="534"/>
    </location>
</feature>
<evidence type="ECO:0000256" key="1">
    <source>
        <dbReference type="SAM" id="MobiDB-lite"/>
    </source>
</evidence>
<proteinExistence type="predicted"/>
<dbReference type="STRING" id="1071380.I2GXC4"/>
<dbReference type="FunCoup" id="I2GXC4">
    <property type="interactions" value="184"/>
</dbReference>
<dbReference type="InterPro" id="IPR014840">
    <property type="entry name" value="HRD"/>
</dbReference>
<dbReference type="RefSeq" id="XP_004178295.1">
    <property type="nucleotide sequence ID" value="XM_004178247.1"/>
</dbReference>
<feature type="region of interest" description="Disordered" evidence="1">
    <location>
        <begin position="1"/>
        <end position="21"/>
    </location>
</feature>
<evidence type="ECO:0000313" key="3">
    <source>
        <dbReference type="EMBL" id="CCH58776.1"/>
    </source>
</evidence>
<feature type="region of interest" description="Disordered" evidence="1">
    <location>
        <begin position="523"/>
        <end position="552"/>
    </location>
</feature>
<evidence type="ECO:0000313" key="4">
    <source>
        <dbReference type="Proteomes" id="UP000002866"/>
    </source>
</evidence>
<gene>
    <name evidence="3" type="primary">TBLA0A09960</name>
    <name evidence="3" type="ORF">TBLA_0A09960</name>
</gene>
<dbReference type="HOGENOM" id="CLU_023932_0_0_1"/>
<dbReference type="eggNOG" id="ENOG502RG9A">
    <property type="taxonomic scope" value="Eukaryota"/>
</dbReference>
<dbReference type="Proteomes" id="UP000002866">
    <property type="component" value="Chromosome 1"/>
</dbReference>
<name>I2GXC4_HENB6</name>
<dbReference type="Pfam" id="PF08729">
    <property type="entry name" value="HUN"/>
    <property type="match status" value="1"/>
</dbReference>
<dbReference type="KEGG" id="tbl:TBLA_0A09960"/>
<feature type="domain" description="Hpc2-related" evidence="2">
    <location>
        <begin position="543"/>
        <end position="588"/>
    </location>
</feature>
<accession>I2GXC4</accession>
<feature type="compositionally biased region" description="Basic and acidic residues" evidence="1">
    <location>
        <begin position="317"/>
        <end position="332"/>
    </location>
</feature>
<feature type="compositionally biased region" description="Basic and acidic residues" evidence="1">
    <location>
        <begin position="366"/>
        <end position="381"/>
    </location>
</feature>
<feature type="region of interest" description="Disordered" evidence="1">
    <location>
        <begin position="275"/>
        <end position="381"/>
    </location>
</feature>
<feature type="compositionally biased region" description="Polar residues" evidence="1">
    <location>
        <begin position="349"/>
        <end position="361"/>
    </location>
</feature>
<dbReference type="OrthoDB" id="5576775at2759"/>
<reference evidence="3 4" key="1">
    <citation type="journal article" date="2011" name="Proc. Natl. Acad. Sci. U.S.A.">
        <title>Evolutionary erosion of yeast sex chromosomes by mating-type switching accidents.</title>
        <authorList>
            <person name="Gordon J.L."/>
            <person name="Armisen D."/>
            <person name="Proux-Wera E."/>
            <person name="Oheigeartaigh S.S."/>
            <person name="Byrne K.P."/>
            <person name="Wolfe K.H."/>
        </authorList>
    </citation>
    <scope>NUCLEOTIDE SEQUENCE [LARGE SCALE GENOMIC DNA]</scope>
    <source>
        <strain evidence="4">ATCC 34711 / CBS 6284 / DSM 70876 / NBRC 10599 / NRRL Y-10934 / UCD 77-7</strain>
    </source>
</reference>
<organism evidence="3 4">
    <name type="scientific">Henningerozyma blattae (strain ATCC 34711 / CBS 6284 / DSM 70876 / NBRC 10599 / NRRL Y-10934 / UCD 77-7)</name>
    <name type="common">Yeast</name>
    <name type="synonym">Tetrapisispora blattae</name>
    <dbReference type="NCBI Taxonomy" id="1071380"/>
    <lineage>
        <taxon>Eukaryota</taxon>
        <taxon>Fungi</taxon>
        <taxon>Dikarya</taxon>
        <taxon>Ascomycota</taxon>
        <taxon>Saccharomycotina</taxon>
        <taxon>Saccharomycetes</taxon>
        <taxon>Saccharomycetales</taxon>
        <taxon>Saccharomycetaceae</taxon>
        <taxon>Henningerozyma</taxon>
    </lineage>
</organism>
<keyword evidence="4" id="KW-1185">Reference proteome</keyword>
<sequence length="592" mass="65617">MLSIESITDNDKTNNHSPQPIFSANATSIKRSVSNSDVMINLVDDQAHTLKRLKSTDPNDFLPKTLTLPSKSITTLPPVSKRVPNIAQELAKNRNTVNGTHQPSNILRSPSPNMVQPFLQRSVSSNESFSMDATNNINNTLQKSIINSYSPNKTTIDNNNKVRISSLLSSNIDTIPYSPTPSQPISTVNTTPYLKNSVNSLIDNSANNKSVNPNLEMNKNKLVDEIQKILKNTESSFIPRPKSSASASSEKTLYELKNSQNDSIDITSNIISKNIENSNSSPTYIPPNPIKATKSNSTPLLNKTKRKTPSKPKPKKDKLVDSENKPSDKDGSKIQLPSTPSINGKPKTSIANAAKKSQSVTLAAMKSKDSKPIPDKKDLTKTIEKKKTAITSTIKKSKTPSKQLSLQSNKSTSILDVFEREKAEEPKQPIIIIDIPLSNDKGNKYLDENGQVSFNFQTLVAESLKDKIVDNKKQKKQIAKRNLYDNLNDPTLGEMKKFDHGNYNDDDDLAIEEIADEDIEEAIEDGKNEPDVKSDLNTTPKRRSHPNKGKSLIGKYDVDDPFIDDAELLWEEQRAATKDGFFVYYGPLIDKG</sequence>
<dbReference type="OMA" id="HINDTNG"/>
<evidence type="ECO:0000259" key="2">
    <source>
        <dbReference type="Pfam" id="PF08729"/>
    </source>
</evidence>
<dbReference type="GeneID" id="14493151"/>